<evidence type="ECO:0000259" key="2">
    <source>
        <dbReference type="Pfam" id="PF13581"/>
    </source>
</evidence>
<dbReference type="OrthoDB" id="3871793at2"/>
<dbReference type="Proteomes" id="UP000236723">
    <property type="component" value="Unassembled WGS sequence"/>
</dbReference>
<name>A0A1H6DWY6_9ACTN</name>
<sequence length="130" mass="14120">MARWSRLFDGKPESVGLARKFARLVLVDHVLADTVELVVSELATNALEHTSSGDLDGLFVVQLEVFPDRVEVAVIDMGADSRPVLVGDDPANVTALSGRGLHIVRALSKEWGCERVRVGLRVWADIACEA</sequence>
<dbReference type="SUPFAM" id="SSF55874">
    <property type="entry name" value="ATPase domain of HSP90 chaperone/DNA topoisomerase II/histidine kinase"/>
    <property type="match status" value="1"/>
</dbReference>
<feature type="domain" description="Histidine kinase/HSP90-like ATPase" evidence="2">
    <location>
        <begin position="11"/>
        <end position="123"/>
    </location>
</feature>
<evidence type="ECO:0000256" key="1">
    <source>
        <dbReference type="ARBA" id="ARBA00022527"/>
    </source>
</evidence>
<dbReference type="InterPro" id="IPR003594">
    <property type="entry name" value="HATPase_dom"/>
</dbReference>
<dbReference type="Gene3D" id="3.30.565.10">
    <property type="entry name" value="Histidine kinase-like ATPase, C-terminal domain"/>
    <property type="match status" value="1"/>
</dbReference>
<dbReference type="AlphaFoldDB" id="A0A1H6DWY6"/>
<dbReference type="InterPro" id="IPR036890">
    <property type="entry name" value="HATPase_C_sf"/>
</dbReference>
<dbReference type="PANTHER" id="PTHR35526">
    <property type="entry name" value="ANTI-SIGMA-F FACTOR RSBW-RELATED"/>
    <property type="match status" value="1"/>
</dbReference>
<dbReference type="InterPro" id="IPR050267">
    <property type="entry name" value="Anti-sigma-factor_SerPK"/>
</dbReference>
<dbReference type="CDD" id="cd16936">
    <property type="entry name" value="HATPase_RsbW-like"/>
    <property type="match status" value="1"/>
</dbReference>
<proteinExistence type="predicted"/>
<keyword evidence="3" id="KW-0808">Transferase</keyword>
<dbReference type="RefSeq" id="WP_103943895.1">
    <property type="nucleotide sequence ID" value="NZ_FNVO01000024.1"/>
</dbReference>
<dbReference type="GO" id="GO:0004674">
    <property type="term" value="F:protein serine/threonine kinase activity"/>
    <property type="evidence" value="ECO:0007669"/>
    <property type="project" value="UniProtKB-KW"/>
</dbReference>
<keyword evidence="1" id="KW-0723">Serine/threonine-protein kinase</keyword>
<keyword evidence="3" id="KW-0418">Kinase</keyword>
<dbReference type="EMBL" id="FNVO01000024">
    <property type="protein sequence ID" value="SEG89847.1"/>
    <property type="molecule type" value="Genomic_DNA"/>
</dbReference>
<protein>
    <submittedName>
        <fullName evidence="3">Anti-sigma regulatory factor (Ser/Thr protein kinase)</fullName>
    </submittedName>
</protein>
<dbReference type="Pfam" id="PF13581">
    <property type="entry name" value="HATPase_c_2"/>
    <property type="match status" value="1"/>
</dbReference>
<evidence type="ECO:0000313" key="4">
    <source>
        <dbReference type="Proteomes" id="UP000236723"/>
    </source>
</evidence>
<gene>
    <name evidence="3" type="ORF">SAMN04489712_12488</name>
</gene>
<evidence type="ECO:0000313" key="3">
    <source>
        <dbReference type="EMBL" id="SEG89847.1"/>
    </source>
</evidence>
<reference evidence="4" key="1">
    <citation type="submission" date="2016-10" db="EMBL/GenBank/DDBJ databases">
        <authorList>
            <person name="Varghese N."/>
            <person name="Submissions S."/>
        </authorList>
    </citation>
    <scope>NUCLEOTIDE SEQUENCE [LARGE SCALE GENOMIC DNA]</scope>
    <source>
        <strain evidence="4">DSM 43163</strain>
    </source>
</reference>
<dbReference type="PANTHER" id="PTHR35526:SF3">
    <property type="entry name" value="ANTI-SIGMA-F FACTOR RSBW"/>
    <property type="match status" value="1"/>
</dbReference>
<accession>A0A1H6DWY6</accession>
<organism evidence="3 4">
    <name type="scientific">Thermomonospora echinospora</name>
    <dbReference type="NCBI Taxonomy" id="1992"/>
    <lineage>
        <taxon>Bacteria</taxon>
        <taxon>Bacillati</taxon>
        <taxon>Actinomycetota</taxon>
        <taxon>Actinomycetes</taxon>
        <taxon>Streptosporangiales</taxon>
        <taxon>Thermomonosporaceae</taxon>
        <taxon>Thermomonospora</taxon>
    </lineage>
</organism>
<keyword evidence="4" id="KW-1185">Reference proteome</keyword>